<comment type="caution">
    <text evidence="1">The sequence shown here is derived from an EMBL/GenBank/DDBJ whole genome shotgun (WGS) entry which is preliminary data.</text>
</comment>
<dbReference type="AlphaFoldDB" id="A0A150M7E7"/>
<dbReference type="STRING" id="81408.B4119_1747"/>
<reference evidence="1 2" key="1">
    <citation type="submission" date="2016-01" db="EMBL/GenBank/DDBJ databases">
        <title>Draft Genome Sequences of Seven Thermophilic Sporeformers Isolated from Foods.</title>
        <authorList>
            <person name="Berendsen E.M."/>
            <person name="Wells-Bennik M.H."/>
            <person name="Krawcyk A.O."/>
            <person name="De Jong A."/>
            <person name="Holsappel S."/>
            <person name="Eijlander R.T."/>
            <person name="Kuipers O.P."/>
        </authorList>
    </citation>
    <scope>NUCLEOTIDE SEQUENCE [LARGE SCALE GENOMIC DNA]</scope>
    <source>
        <strain evidence="1 2">B4119</strain>
    </source>
</reference>
<evidence type="ECO:0000313" key="1">
    <source>
        <dbReference type="EMBL" id="KYD20570.1"/>
    </source>
</evidence>
<protein>
    <submittedName>
        <fullName evidence="1">Uncharacterized protein</fullName>
    </submittedName>
</protein>
<gene>
    <name evidence="1" type="ORF">B4119_1747</name>
</gene>
<dbReference type="PATRIC" id="fig|81408.3.peg.2430"/>
<accession>A0A150M7E7</accession>
<name>A0A150M7E7_9BACL</name>
<sequence>METCPVLYGLGILENEFDQTSDITGIEPAEILPKEVKLLKQA</sequence>
<evidence type="ECO:0000313" key="2">
    <source>
        <dbReference type="Proteomes" id="UP000075455"/>
    </source>
</evidence>
<dbReference type="Proteomes" id="UP000075455">
    <property type="component" value="Unassembled WGS sequence"/>
</dbReference>
<dbReference type="EMBL" id="LQYS01000002">
    <property type="protein sequence ID" value="KYD20570.1"/>
    <property type="molecule type" value="Genomic_DNA"/>
</dbReference>
<organism evidence="1 2">
    <name type="scientific">Saccharococcus caldoxylosilyticus</name>
    <dbReference type="NCBI Taxonomy" id="81408"/>
    <lineage>
        <taxon>Bacteria</taxon>
        <taxon>Bacillati</taxon>
        <taxon>Bacillota</taxon>
        <taxon>Bacilli</taxon>
        <taxon>Bacillales</taxon>
        <taxon>Anoxybacillaceae</taxon>
        <taxon>Saccharococcus</taxon>
    </lineage>
</organism>
<proteinExistence type="predicted"/>